<dbReference type="GO" id="GO:0016301">
    <property type="term" value="F:kinase activity"/>
    <property type="evidence" value="ECO:0007669"/>
    <property type="project" value="InterPro"/>
</dbReference>
<protein>
    <recommendedName>
        <fullName evidence="1">DAGKc domain-containing protein</fullName>
    </recommendedName>
</protein>
<dbReference type="SMART" id="SM00046">
    <property type="entry name" value="DAGKc"/>
    <property type="match status" value="1"/>
</dbReference>
<name>L0D6F5_SINAD</name>
<dbReference type="AlphaFoldDB" id="L0D6F5"/>
<evidence type="ECO:0000313" key="2">
    <source>
        <dbReference type="EMBL" id="AGA24984.1"/>
    </source>
</evidence>
<dbReference type="GO" id="GO:0008929">
    <property type="term" value="F:methylglyoxal synthase activity"/>
    <property type="evidence" value="ECO:0007669"/>
    <property type="project" value="InterPro"/>
</dbReference>
<keyword evidence="3" id="KW-1185">Reference proteome</keyword>
<dbReference type="InterPro" id="IPR045540">
    <property type="entry name" value="YegS/DAGK_C"/>
</dbReference>
<dbReference type="InterPro" id="IPR016064">
    <property type="entry name" value="NAD/diacylglycerol_kinase_sf"/>
</dbReference>
<dbReference type="Pfam" id="PF00781">
    <property type="entry name" value="DAGK_cat"/>
    <property type="match status" value="1"/>
</dbReference>
<organism evidence="2 3">
    <name type="scientific">Singulisphaera acidiphila (strain ATCC BAA-1392 / DSM 18658 / VKM B-2454 / MOB10)</name>
    <dbReference type="NCBI Taxonomy" id="886293"/>
    <lineage>
        <taxon>Bacteria</taxon>
        <taxon>Pseudomonadati</taxon>
        <taxon>Planctomycetota</taxon>
        <taxon>Planctomycetia</taxon>
        <taxon>Isosphaerales</taxon>
        <taxon>Isosphaeraceae</taxon>
        <taxon>Singulisphaera</taxon>
    </lineage>
</organism>
<dbReference type="Gene3D" id="2.60.200.40">
    <property type="match status" value="1"/>
</dbReference>
<dbReference type="InterPro" id="IPR001206">
    <property type="entry name" value="Diacylglycerol_kinase_cat_dom"/>
</dbReference>
<dbReference type="GO" id="GO:0019242">
    <property type="term" value="P:methylglyoxal biosynthetic process"/>
    <property type="evidence" value="ECO:0007669"/>
    <property type="project" value="InterPro"/>
</dbReference>
<dbReference type="PANTHER" id="PTHR30492">
    <property type="entry name" value="METHYLGLYOXAL SYNTHASE"/>
    <property type="match status" value="1"/>
</dbReference>
<dbReference type="InterPro" id="IPR005218">
    <property type="entry name" value="Diacylglycerol/lipid_kinase"/>
</dbReference>
<gene>
    <name evidence="2" type="ordered locus">Sinac_0560</name>
</gene>
<dbReference type="Proteomes" id="UP000010798">
    <property type="component" value="Chromosome"/>
</dbReference>
<evidence type="ECO:0000313" key="3">
    <source>
        <dbReference type="Proteomes" id="UP000010798"/>
    </source>
</evidence>
<dbReference type="GO" id="GO:0008654">
    <property type="term" value="P:phospholipid biosynthetic process"/>
    <property type="evidence" value="ECO:0007669"/>
    <property type="project" value="InterPro"/>
</dbReference>
<reference evidence="2 3" key="1">
    <citation type="submission" date="2012-02" db="EMBL/GenBank/DDBJ databases">
        <title>Complete sequence of chromosome of Singulisphaera acidiphila DSM 18658.</title>
        <authorList>
            <consortium name="US DOE Joint Genome Institute (JGI-PGF)"/>
            <person name="Lucas S."/>
            <person name="Copeland A."/>
            <person name="Lapidus A."/>
            <person name="Glavina del Rio T."/>
            <person name="Dalin E."/>
            <person name="Tice H."/>
            <person name="Bruce D."/>
            <person name="Goodwin L."/>
            <person name="Pitluck S."/>
            <person name="Peters L."/>
            <person name="Ovchinnikova G."/>
            <person name="Chertkov O."/>
            <person name="Kyrpides N."/>
            <person name="Mavromatis K."/>
            <person name="Ivanova N."/>
            <person name="Brettin T."/>
            <person name="Detter J.C."/>
            <person name="Han C."/>
            <person name="Larimer F."/>
            <person name="Land M."/>
            <person name="Hauser L."/>
            <person name="Markowitz V."/>
            <person name="Cheng J.-F."/>
            <person name="Hugenholtz P."/>
            <person name="Woyke T."/>
            <person name="Wu D."/>
            <person name="Tindall B."/>
            <person name="Pomrenke H."/>
            <person name="Brambilla E."/>
            <person name="Klenk H.-P."/>
            <person name="Eisen J.A."/>
        </authorList>
    </citation>
    <scope>NUCLEOTIDE SEQUENCE [LARGE SCALE GENOMIC DNA]</scope>
    <source>
        <strain evidence="3">ATCC BAA-1392 / DSM 18658 / VKM B-2454 / MOB10</strain>
    </source>
</reference>
<dbReference type="OrthoDB" id="142078at2"/>
<dbReference type="eggNOG" id="COG1597">
    <property type="taxonomic scope" value="Bacteria"/>
</dbReference>
<dbReference type="GO" id="GO:0005524">
    <property type="term" value="F:ATP binding"/>
    <property type="evidence" value="ECO:0007669"/>
    <property type="project" value="InterPro"/>
</dbReference>
<dbReference type="InterPro" id="IPR017438">
    <property type="entry name" value="ATP-NAD_kinase_N"/>
</dbReference>
<dbReference type="InterPro" id="IPR004363">
    <property type="entry name" value="Methylgl_synth"/>
</dbReference>
<dbReference type="STRING" id="886293.Sinac_0560"/>
<proteinExistence type="predicted"/>
<dbReference type="SUPFAM" id="SSF111331">
    <property type="entry name" value="NAD kinase/diacylglycerol kinase-like"/>
    <property type="match status" value="1"/>
</dbReference>
<feature type="domain" description="DAGKc" evidence="1">
    <location>
        <begin position="9"/>
        <end position="147"/>
    </location>
</feature>
<dbReference type="PANTHER" id="PTHR30492:SF0">
    <property type="entry name" value="METHYLGLYOXAL SYNTHASE"/>
    <property type="match status" value="1"/>
</dbReference>
<dbReference type="GO" id="GO:0005829">
    <property type="term" value="C:cytosol"/>
    <property type="evidence" value="ECO:0007669"/>
    <property type="project" value="TreeGrafter"/>
</dbReference>
<dbReference type="RefSeq" id="WP_015244169.1">
    <property type="nucleotide sequence ID" value="NC_019892.1"/>
</dbReference>
<dbReference type="PROSITE" id="PS50146">
    <property type="entry name" value="DAGK"/>
    <property type="match status" value="1"/>
</dbReference>
<dbReference type="NCBIfam" id="TIGR00147">
    <property type="entry name" value="YegS/Rv2252/BmrU family lipid kinase"/>
    <property type="match status" value="1"/>
</dbReference>
<evidence type="ECO:0000259" key="1">
    <source>
        <dbReference type="PROSITE" id="PS50146"/>
    </source>
</evidence>
<dbReference type="HOGENOM" id="CLU_045532_2_1_0"/>
<dbReference type="Gene3D" id="3.40.50.10330">
    <property type="entry name" value="Probable inorganic polyphosphate/atp-NAD kinase, domain 1"/>
    <property type="match status" value="1"/>
</dbReference>
<dbReference type="KEGG" id="saci:Sinac_0560"/>
<dbReference type="Pfam" id="PF19279">
    <property type="entry name" value="YegS_C"/>
    <property type="match status" value="1"/>
</dbReference>
<dbReference type="EMBL" id="CP003364">
    <property type="protein sequence ID" value="AGA24984.1"/>
    <property type="molecule type" value="Genomic_DNA"/>
</dbReference>
<accession>L0D6F5</accession>
<sequence length="319" mass="34354">MPNLSPPRSRSRRAFVILNPAAGQGTVAAVRLALARTFSKSDDASGDEAAYTIHETSPGEAIAKRVREAAEQGGYDLIVAGGGDGTISAVANGLVGLETPLGILPLGTANVLARELGIPIDLEGACQLLAGAHAVTAIDAMKVGDQCYFTQVGVGIDAMMIRDTAREAKRRFGRVAYLWTAFTRLLGFQPRRFLIESDERFVRSRASQVVVANSGILGQPPFRWGPDIRPDDGRVNVCIVRARSLWHYITLFWHVILGQHKQNANVRYLTAKHRVVIATTKRSLPVQADGEIIGETPVTVTVVPQALHVIVPQDAEAPA</sequence>